<keyword evidence="1" id="KW-0812">Transmembrane</keyword>
<evidence type="ECO:0000313" key="3">
    <source>
        <dbReference type="Proteomes" id="UP000186817"/>
    </source>
</evidence>
<evidence type="ECO:0000313" key="2">
    <source>
        <dbReference type="EMBL" id="OLP79360.1"/>
    </source>
</evidence>
<keyword evidence="1" id="KW-0472">Membrane</keyword>
<sequence>MRSGPDVDSYREDKLNWTGGGLNVEPPKGCFALVGTEGLTSALQAVHVESEEEAKDSSTQSRGWVKKAALALALGFGIVGFMAMPKATILAYITAIREAAPRQKEDDLSNRRFCNGLDLGAFQGKSNLGLDAQMALKADALKGVKKPSAAEKIVLKAMKSTGRKYSKHFQQREVRALPADPADAAREMLTKDEIVAYKATRREQRMRKARGGGGALVAPKLFQAQQATNAYCAFNVLEVDLLQGFRKSGSMKSYLQKESGRN</sequence>
<keyword evidence="3" id="KW-1185">Reference proteome</keyword>
<accession>A0A1Q9C8W7</accession>
<proteinExistence type="predicted"/>
<dbReference type="OrthoDB" id="447492at2759"/>
<gene>
    <name evidence="2" type="ORF">AK812_SmicGene40367</name>
</gene>
<keyword evidence="1" id="KW-1133">Transmembrane helix</keyword>
<protein>
    <submittedName>
        <fullName evidence="2">Uncharacterized protein</fullName>
    </submittedName>
</protein>
<dbReference type="Proteomes" id="UP000186817">
    <property type="component" value="Unassembled WGS sequence"/>
</dbReference>
<evidence type="ECO:0000256" key="1">
    <source>
        <dbReference type="SAM" id="Phobius"/>
    </source>
</evidence>
<name>A0A1Q9C8W7_SYMMI</name>
<dbReference type="EMBL" id="LSRX01001495">
    <property type="protein sequence ID" value="OLP79360.1"/>
    <property type="molecule type" value="Genomic_DNA"/>
</dbReference>
<comment type="caution">
    <text evidence="2">The sequence shown here is derived from an EMBL/GenBank/DDBJ whole genome shotgun (WGS) entry which is preliminary data.</text>
</comment>
<dbReference type="AlphaFoldDB" id="A0A1Q9C8W7"/>
<organism evidence="2 3">
    <name type="scientific">Symbiodinium microadriaticum</name>
    <name type="common">Dinoflagellate</name>
    <name type="synonym">Zooxanthella microadriatica</name>
    <dbReference type="NCBI Taxonomy" id="2951"/>
    <lineage>
        <taxon>Eukaryota</taxon>
        <taxon>Sar</taxon>
        <taxon>Alveolata</taxon>
        <taxon>Dinophyceae</taxon>
        <taxon>Suessiales</taxon>
        <taxon>Symbiodiniaceae</taxon>
        <taxon>Symbiodinium</taxon>
    </lineage>
</organism>
<reference evidence="2 3" key="1">
    <citation type="submission" date="2016-02" db="EMBL/GenBank/DDBJ databases">
        <title>Genome analysis of coral dinoflagellate symbionts highlights evolutionary adaptations to a symbiotic lifestyle.</title>
        <authorList>
            <person name="Aranda M."/>
            <person name="Li Y."/>
            <person name="Liew Y.J."/>
            <person name="Baumgarten S."/>
            <person name="Simakov O."/>
            <person name="Wilson M."/>
            <person name="Piel J."/>
            <person name="Ashoor H."/>
            <person name="Bougouffa S."/>
            <person name="Bajic V.B."/>
            <person name="Ryu T."/>
            <person name="Ravasi T."/>
            <person name="Bayer T."/>
            <person name="Micklem G."/>
            <person name="Kim H."/>
            <person name="Bhak J."/>
            <person name="Lajeunesse T.C."/>
            <person name="Voolstra C.R."/>
        </authorList>
    </citation>
    <scope>NUCLEOTIDE SEQUENCE [LARGE SCALE GENOMIC DNA]</scope>
    <source>
        <strain evidence="2 3">CCMP2467</strain>
    </source>
</reference>
<feature type="transmembrane region" description="Helical" evidence="1">
    <location>
        <begin position="68"/>
        <end position="93"/>
    </location>
</feature>